<dbReference type="InterPro" id="IPR002677">
    <property type="entry name" value="Ribosomal_bL32"/>
</dbReference>
<evidence type="ECO:0000256" key="4">
    <source>
        <dbReference type="ARBA" id="ARBA00035178"/>
    </source>
</evidence>
<evidence type="ECO:0000256" key="3">
    <source>
        <dbReference type="ARBA" id="ARBA00023274"/>
    </source>
</evidence>
<dbReference type="Gene3D" id="1.20.5.640">
    <property type="entry name" value="Single helix bin"/>
    <property type="match status" value="1"/>
</dbReference>
<dbReference type="GO" id="GO:0006412">
    <property type="term" value="P:translation"/>
    <property type="evidence" value="ECO:0007669"/>
    <property type="project" value="UniProtKB-UniRule"/>
</dbReference>
<dbReference type="PANTHER" id="PTHR35534:SF1">
    <property type="entry name" value="LARGE RIBOSOMAL SUBUNIT PROTEIN BL32"/>
    <property type="match status" value="1"/>
</dbReference>
<dbReference type="InterPro" id="IPR011332">
    <property type="entry name" value="Ribosomal_zn-bd"/>
</dbReference>
<dbReference type="HAMAP" id="MF_00340">
    <property type="entry name" value="Ribosomal_bL32"/>
    <property type="match status" value="1"/>
</dbReference>
<evidence type="ECO:0000256" key="2">
    <source>
        <dbReference type="ARBA" id="ARBA00022980"/>
    </source>
</evidence>
<reference evidence="6 7" key="1">
    <citation type="submission" date="2016-10" db="EMBL/GenBank/DDBJ databases">
        <authorList>
            <person name="de Groot N.N."/>
        </authorList>
    </citation>
    <scope>NUCLEOTIDE SEQUENCE [LARGE SCALE GENOMIC DNA]</scope>
    <source>
        <strain evidence="6 7">DSM 569</strain>
    </source>
</reference>
<dbReference type="Pfam" id="PF01783">
    <property type="entry name" value="Ribosomal_L32p"/>
    <property type="match status" value="1"/>
</dbReference>
<sequence length="60" mass="7098">MPVPKRRTSKARRDTRRNNSYKIAAPAYVLCPRCHEPKLPHRVCPNCGYYKDREVIKVEE</sequence>
<dbReference type="RefSeq" id="WP_003868236.1">
    <property type="nucleotide sequence ID" value="NZ_FNBS01000080.1"/>
</dbReference>
<dbReference type="EMBL" id="FNBS01000080">
    <property type="protein sequence ID" value="SDG48488.1"/>
    <property type="molecule type" value="Genomic_DNA"/>
</dbReference>
<evidence type="ECO:0000256" key="1">
    <source>
        <dbReference type="ARBA" id="ARBA00008560"/>
    </source>
</evidence>
<name>A0A1G7UMA0_THETY</name>
<dbReference type="PANTHER" id="PTHR35534">
    <property type="entry name" value="50S RIBOSOMAL PROTEIN L32"/>
    <property type="match status" value="1"/>
</dbReference>
<evidence type="ECO:0000313" key="7">
    <source>
        <dbReference type="Proteomes" id="UP000183404"/>
    </source>
</evidence>
<accession>A0A1G7UMA0</accession>
<keyword evidence="3 5" id="KW-0687">Ribonucleoprotein</keyword>
<proteinExistence type="inferred from homology"/>
<evidence type="ECO:0000313" key="6">
    <source>
        <dbReference type="EMBL" id="SDG48488.1"/>
    </source>
</evidence>
<dbReference type="NCBIfam" id="TIGR01031">
    <property type="entry name" value="rpmF_bact"/>
    <property type="match status" value="1"/>
</dbReference>
<gene>
    <name evidence="5" type="primary">rpmF</name>
    <name evidence="6" type="ORF">SAMN04244560_02433</name>
</gene>
<dbReference type="GO" id="GO:0015934">
    <property type="term" value="C:large ribosomal subunit"/>
    <property type="evidence" value="ECO:0007669"/>
    <property type="project" value="InterPro"/>
</dbReference>
<evidence type="ECO:0000256" key="5">
    <source>
        <dbReference type="HAMAP-Rule" id="MF_00340"/>
    </source>
</evidence>
<dbReference type="AlphaFoldDB" id="A0A1G7UMA0"/>
<dbReference type="GO" id="GO:0003735">
    <property type="term" value="F:structural constituent of ribosome"/>
    <property type="evidence" value="ECO:0007669"/>
    <property type="project" value="InterPro"/>
</dbReference>
<dbReference type="SUPFAM" id="SSF57829">
    <property type="entry name" value="Zn-binding ribosomal proteins"/>
    <property type="match status" value="1"/>
</dbReference>
<protein>
    <recommendedName>
        <fullName evidence="4 5">Large ribosomal subunit protein bL32</fullName>
    </recommendedName>
</protein>
<comment type="similarity">
    <text evidence="1 5">Belongs to the bacterial ribosomal protein bL32 family.</text>
</comment>
<organism evidence="6 7">
    <name type="scientific">Thermoanaerobacter thermohydrosulfuricus</name>
    <name type="common">Clostridium thermohydrosulfuricum</name>
    <dbReference type="NCBI Taxonomy" id="1516"/>
    <lineage>
        <taxon>Bacteria</taxon>
        <taxon>Bacillati</taxon>
        <taxon>Bacillota</taxon>
        <taxon>Clostridia</taxon>
        <taxon>Thermoanaerobacterales</taxon>
        <taxon>Thermoanaerobacteraceae</taxon>
        <taxon>Thermoanaerobacter</taxon>
    </lineage>
</organism>
<keyword evidence="2 5" id="KW-0689">Ribosomal protein</keyword>
<dbReference type="InterPro" id="IPR044957">
    <property type="entry name" value="Ribosomal_bL32_bact"/>
</dbReference>
<dbReference type="Proteomes" id="UP000183404">
    <property type="component" value="Unassembled WGS sequence"/>
</dbReference>